<accession>A0A1T4PFE8</accession>
<evidence type="ECO:0000313" key="2">
    <source>
        <dbReference type="Proteomes" id="UP000243297"/>
    </source>
</evidence>
<dbReference type="InterPro" id="IPR043721">
    <property type="entry name" value="DUF5662"/>
</dbReference>
<dbReference type="STRING" id="118967.SAMN02745191_1990"/>
<dbReference type="RefSeq" id="WP_245289558.1">
    <property type="nucleotide sequence ID" value="NZ_FUWY01000006.1"/>
</dbReference>
<keyword evidence="2" id="KW-1185">Reference proteome</keyword>
<proteinExistence type="predicted"/>
<protein>
    <recommendedName>
        <fullName evidence="3">Catalase</fullName>
    </recommendedName>
</protein>
<sequence length="179" mass="21374">MKRKITFKNAYLHFKTITNHKIKVTFLCFKMGLFKQGILHDLSKYSWVEFSNGARYYQGYRSPIDAEKEELGYSLGWLHHKGRNKHHWEYWLDKNKTGIFPIEVPLNYVQEMICDRIAACMIYKGSAYTQNTPYEYFMNGTDRLYMHPNTAKKIEEMLIIVKEYPLNEAFNRIKGMKYA</sequence>
<reference evidence="2" key="1">
    <citation type="submission" date="2017-02" db="EMBL/GenBank/DDBJ databases">
        <authorList>
            <person name="Varghese N."/>
            <person name="Submissions S."/>
        </authorList>
    </citation>
    <scope>NUCLEOTIDE SEQUENCE [LARGE SCALE GENOMIC DNA]</scope>
    <source>
        <strain evidence="2">ATCC 25662</strain>
    </source>
</reference>
<dbReference type="EMBL" id="FUWY01000006">
    <property type="protein sequence ID" value="SJZ90222.1"/>
    <property type="molecule type" value="Genomic_DNA"/>
</dbReference>
<gene>
    <name evidence="1" type="ORF">SAMN02745191_1990</name>
</gene>
<evidence type="ECO:0008006" key="3">
    <source>
        <dbReference type="Google" id="ProtNLM"/>
    </source>
</evidence>
<name>A0A1T4PFE8_9FIRM</name>
<evidence type="ECO:0000313" key="1">
    <source>
        <dbReference type="EMBL" id="SJZ90222.1"/>
    </source>
</evidence>
<organism evidence="1 2">
    <name type="scientific">Anaerorhabdus furcosa</name>
    <dbReference type="NCBI Taxonomy" id="118967"/>
    <lineage>
        <taxon>Bacteria</taxon>
        <taxon>Bacillati</taxon>
        <taxon>Bacillota</taxon>
        <taxon>Erysipelotrichia</taxon>
        <taxon>Erysipelotrichales</taxon>
        <taxon>Erysipelotrichaceae</taxon>
        <taxon>Anaerorhabdus</taxon>
    </lineage>
</organism>
<dbReference type="Pfam" id="PF18907">
    <property type="entry name" value="DUF5662"/>
    <property type="match status" value="1"/>
</dbReference>
<dbReference type="AlphaFoldDB" id="A0A1T4PFE8"/>
<dbReference type="Proteomes" id="UP000243297">
    <property type="component" value="Unassembled WGS sequence"/>
</dbReference>